<comment type="similarity">
    <text evidence="1">Belongs to the ADP-ribosylglycohydrolase family.</text>
</comment>
<dbReference type="EMBL" id="OV696686">
    <property type="protein sequence ID" value="CAH1233817.1"/>
    <property type="molecule type" value="Genomic_DNA"/>
</dbReference>
<feature type="binding site" evidence="2">
    <location>
        <position position="101"/>
    </location>
    <ligand>
        <name>Mg(2+)</name>
        <dbReference type="ChEBI" id="CHEBI:18420"/>
        <label>1</label>
    </ligand>
</feature>
<keyword evidence="2" id="KW-0460">Magnesium</keyword>
<feature type="binding site" evidence="2">
    <location>
        <position position="351"/>
    </location>
    <ligand>
        <name>Mg(2+)</name>
        <dbReference type="ChEBI" id="CHEBI:18420"/>
        <label>1</label>
    </ligand>
</feature>
<evidence type="ECO:0000256" key="2">
    <source>
        <dbReference type="PIRSR" id="PIRSR605502-1"/>
    </source>
</evidence>
<dbReference type="Proteomes" id="UP000838412">
    <property type="component" value="Chromosome 1"/>
</dbReference>
<dbReference type="Gene3D" id="1.10.4080.10">
    <property type="entry name" value="ADP-ribosylation/Crystallin J1"/>
    <property type="match status" value="2"/>
</dbReference>
<name>A0A8J9YKI3_BRALA</name>
<gene>
    <name evidence="3" type="primary">ADPRH</name>
    <name evidence="3" type="ORF">BLAG_LOCUS2456</name>
</gene>
<dbReference type="PANTHER" id="PTHR16222">
    <property type="entry name" value="ADP-RIBOSYLGLYCOHYDROLASE"/>
    <property type="match status" value="1"/>
</dbReference>
<dbReference type="InterPro" id="IPR050792">
    <property type="entry name" value="ADP-ribosylglycohydrolase"/>
</dbReference>
<feature type="binding site" evidence="2">
    <location>
        <position position="102"/>
    </location>
    <ligand>
        <name>Mg(2+)</name>
        <dbReference type="ChEBI" id="CHEBI:18420"/>
        <label>1</label>
    </ligand>
</feature>
<feature type="binding site" evidence="2">
    <location>
        <position position="349"/>
    </location>
    <ligand>
        <name>Mg(2+)</name>
        <dbReference type="ChEBI" id="CHEBI:18420"/>
        <label>1</label>
    </ligand>
</feature>
<dbReference type="Pfam" id="PF03747">
    <property type="entry name" value="ADP_ribosyl_GH"/>
    <property type="match status" value="2"/>
</dbReference>
<comment type="cofactor">
    <cofactor evidence="2">
        <name>Mg(2+)</name>
        <dbReference type="ChEBI" id="CHEBI:18420"/>
    </cofactor>
    <text evidence="2">Binds 2 magnesium ions per subunit.</text>
</comment>
<dbReference type="InterPro" id="IPR005502">
    <property type="entry name" value="Ribosyl_crysJ1"/>
</dbReference>
<organism evidence="3 4">
    <name type="scientific">Branchiostoma lanceolatum</name>
    <name type="common">Common lancelet</name>
    <name type="synonym">Amphioxus lanceolatum</name>
    <dbReference type="NCBI Taxonomy" id="7740"/>
    <lineage>
        <taxon>Eukaryota</taxon>
        <taxon>Metazoa</taxon>
        <taxon>Chordata</taxon>
        <taxon>Cephalochordata</taxon>
        <taxon>Leptocardii</taxon>
        <taxon>Amphioxiformes</taxon>
        <taxon>Branchiostomatidae</taxon>
        <taxon>Branchiostoma</taxon>
    </lineage>
</organism>
<dbReference type="SUPFAM" id="SSF101478">
    <property type="entry name" value="ADP-ribosylglycohydrolase"/>
    <property type="match status" value="2"/>
</dbReference>
<protein>
    <submittedName>
        <fullName evidence="3">ADPRH protein</fullName>
    </submittedName>
</protein>
<dbReference type="AlphaFoldDB" id="A0A8J9YKI3"/>
<dbReference type="GO" id="GO:0051725">
    <property type="term" value="P:protein de-ADP-ribosylation"/>
    <property type="evidence" value="ECO:0007669"/>
    <property type="project" value="InterPro"/>
</dbReference>
<dbReference type="PIRSF" id="PIRSF016939">
    <property type="entry name" value="ADP_ribslarg_hdr"/>
    <property type="match status" value="1"/>
</dbReference>
<dbReference type="GO" id="GO:0000287">
    <property type="term" value="F:magnesium ion binding"/>
    <property type="evidence" value="ECO:0007669"/>
    <property type="project" value="InterPro"/>
</dbReference>
<evidence type="ECO:0000256" key="1">
    <source>
        <dbReference type="ARBA" id="ARBA00010702"/>
    </source>
</evidence>
<dbReference type="OrthoDB" id="10250509at2759"/>
<dbReference type="InterPro" id="IPR036705">
    <property type="entry name" value="Ribosyl_crysJ1_sf"/>
</dbReference>
<dbReference type="InterPro" id="IPR012108">
    <property type="entry name" value="ADP-ribosylarg_hydro"/>
</dbReference>
<evidence type="ECO:0000313" key="4">
    <source>
        <dbReference type="Proteomes" id="UP000838412"/>
    </source>
</evidence>
<accession>A0A8J9YKI3</accession>
<sequence>MASETDSLERYKACMILSGAGDALGYKNQEWEYCKSGPEIHKQLAELGGLSNITVELPGWPVSDDTIMHLATAEALVIGKSSHLGRLGNITVELPGWPVSDDTIMHLATAEALVIDSNKKDDIYRELCRNYVACMDDMKGRKPGPTSILGCKQMSPDNPLNGWHIPFNPTGTGCGAAMRAMCIGLRCPRPDQLDDLIAFSVESGRMTHHNPHGYCGALASALFVSYAVQNKPLREWGKGLLDTLPLALKYVKKQIRSAADNDDAWFYFPAKWEEYLEERELLDGTSDPKWPENYDDPAVRDKIYKDDISSDGWPGRRGHDAPMIAYDALLAAGDNWEELCSRSMFHGGDSDSTGVIAAACFGVLYGYKGVPACNYEKLEYRARLVILGEQLYHKSRP</sequence>
<dbReference type="PANTHER" id="PTHR16222:SF41">
    <property type="entry name" value="ADP-RIBOSYLARGININE HYDROLASE"/>
    <property type="match status" value="1"/>
</dbReference>
<dbReference type="GO" id="GO:0003875">
    <property type="term" value="F:ADP-ribosylarginine hydrolase activity"/>
    <property type="evidence" value="ECO:0007669"/>
    <property type="project" value="InterPro"/>
</dbReference>
<feature type="binding site" evidence="2">
    <location>
        <position position="100"/>
    </location>
    <ligand>
        <name>Mg(2+)</name>
        <dbReference type="ChEBI" id="CHEBI:18420"/>
        <label>1</label>
    </ligand>
</feature>
<proteinExistence type="inferred from homology"/>
<keyword evidence="4" id="KW-1185">Reference proteome</keyword>
<keyword evidence="2" id="KW-0479">Metal-binding</keyword>
<feature type="binding site" evidence="2">
    <location>
        <position position="352"/>
    </location>
    <ligand>
        <name>Mg(2+)</name>
        <dbReference type="ChEBI" id="CHEBI:18420"/>
        <label>1</label>
    </ligand>
</feature>
<evidence type="ECO:0000313" key="3">
    <source>
        <dbReference type="EMBL" id="CAH1233817.1"/>
    </source>
</evidence>
<reference evidence="3" key="1">
    <citation type="submission" date="2022-01" db="EMBL/GenBank/DDBJ databases">
        <authorList>
            <person name="Braso-Vives M."/>
        </authorList>
    </citation>
    <scope>NUCLEOTIDE SEQUENCE</scope>
</reference>